<evidence type="ECO:0000313" key="3">
    <source>
        <dbReference type="Proteomes" id="UP000315636"/>
    </source>
</evidence>
<feature type="domain" description="MOSC" evidence="1">
    <location>
        <begin position="92"/>
        <end position="236"/>
    </location>
</feature>
<dbReference type="InterPro" id="IPR052716">
    <property type="entry name" value="MOSC_domain"/>
</dbReference>
<dbReference type="InterPro" id="IPR005302">
    <property type="entry name" value="MoCF_Sase_C"/>
</dbReference>
<dbReference type="PANTHER" id="PTHR36930:SF1">
    <property type="entry name" value="MOSC DOMAIN-CONTAINING PROTEIN"/>
    <property type="match status" value="1"/>
</dbReference>
<dbReference type="AlphaFoldDB" id="A0A521ESR0"/>
<dbReference type="Proteomes" id="UP000315636">
    <property type="component" value="Unassembled WGS sequence"/>
</dbReference>
<organism evidence="2 3">
    <name type="scientific">Melghirimyces algeriensis</name>
    <dbReference type="NCBI Taxonomy" id="910412"/>
    <lineage>
        <taxon>Bacteria</taxon>
        <taxon>Bacillati</taxon>
        <taxon>Bacillota</taxon>
        <taxon>Bacilli</taxon>
        <taxon>Bacillales</taxon>
        <taxon>Thermoactinomycetaceae</taxon>
        <taxon>Melghirimyces</taxon>
    </lineage>
</organism>
<dbReference type="InterPro" id="IPR011037">
    <property type="entry name" value="Pyrv_Knase-like_insert_dom_sf"/>
</dbReference>
<dbReference type="PANTHER" id="PTHR36930">
    <property type="entry name" value="METAL-SULFUR CLUSTER BIOSYNTHESIS PROTEINS YUAD-RELATED"/>
    <property type="match status" value="1"/>
</dbReference>
<evidence type="ECO:0000313" key="2">
    <source>
        <dbReference type="EMBL" id="SMO86988.1"/>
    </source>
</evidence>
<dbReference type="PROSITE" id="PS51340">
    <property type="entry name" value="MOSC"/>
    <property type="match status" value="1"/>
</dbReference>
<gene>
    <name evidence="2" type="ORF">SAMN06264849_110102</name>
</gene>
<dbReference type="GO" id="GO:0003824">
    <property type="term" value="F:catalytic activity"/>
    <property type="evidence" value="ECO:0007669"/>
    <property type="project" value="InterPro"/>
</dbReference>
<dbReference type="EMBL" id="FXTI01000010">
    <property type="protein sequence ID" value="SMO86988.1"/>
    <property type="molecule type" value="Genomic_DNA"/>
</dbReference>
<accession>A0A521ESR0</accession>
<protein>
    <recommendedName>
        <fullName evidence="1">MOSC domain-containing protein</fullName>
    </recommendedName>
</protein>
<dbReference type="GO" id="GO:0030170">
    <property type="term" value="F:pyridoxal phosphate binding"/>
    <property type="evidence" value="ECO:0007669"/>
    <property type="project" value="InterPro"/>
</dbReference>
<sequence>MNMMKPIGSVKKLWSYPVKSLLGQTQSEVMIEPRGVVGDRRYAIRDVNGKLGSGKTTKRFQRIAGLFELQAHVDGDQPVITFPDGESIREGDPNMDLRLSDFLGQKVTLVKEQDRSHFDEAPIHMITTAAMKWLKTELPSSVIDERRFRPNIVIQTNGDQPVEHYWVGQRVHLGEVVLEVIGLTKRCVMTTMQQPQLPRDPAVLKQISQGADANLGVYAKVLKPGKLCTGDHVEIAERF</sequence>
<dbReference type="Pfam" id="PF03476">
    <property type="entry name" value="MOSC_N"/>
    <property type="match status" value="1"/>
</dbReference>
<dbReference type="InterPro" id="IPR005303">
    <property type="entry name" value="MOCOS_middle"/>
</dbReference>
<dbReference type="Gene3D" id="2.40.33.20">
    <property type="entry name" value="PK beta-barrel domain-like"/>
    <property type="match status" value="1"/>
</dbReference>
<keyword evidence="3" id="KW-1185">Reference proteome</keyword>
<name>A0A521ESR0_9BACL</name>
<dbReference type="SUPFAM" id="SSF50800">
    <property type="entry name" value="PK beta-barrel domain-like"/>
    <property type="match status" value="1"/>
</dbReference>
<dbReference type="Pfam" id="PF03473">
    <property type="entry name" value="MOSC"/>
    <property type="match status" value="1"/>
</dbReference>
<reference evidence="2 3" key="1">
    <citation type="submission" date="2017-05" db="EMBL/GenBank/DDBJ databases">
        <authorList>
            <person name="Varghese N."/>
            <person name="Submissions S."/>
        </authorList>
    </citation>
    <scope>NUCLEOTIDE SEQUENCE [LARGE SCALE GENOMIC DNA]</scope>
    <source>
        <strain evidence="2 3">DSM 45474</strain>
    </source>
</reference>
<proteinExistence type="predicted"/>
<evidence type="ECO:0000259" key="1">
    <source>
        <dbReference type="PROSITE" id="PS51340"/>
    </source>
</evidence>
<dbReference type="GO" id="GO:0030151">
    <property type="term" value="F:molybdenum ion binding"/>
    <property type="evidence" value="ECO:0007669"/>
    <property type="project" value="InterPro"/>
</dbReference>